<feature type="transmembrane region" description="Helical" evidence="6">
    <location>
        <begin position="70"/>
        <end position="88"/>
    </location>
</feature>
<comment type="caution">
    <text evidence="8">The sequence shown here is derived from an EMBL/GenBank/DDBJ whole genome shotgun (WGS) entry which is preliminary data.</text>
</comment>
<keyword evidence="4 6" id="KW-1133">Transmembrane helix</keyword>
<dbReference type="InterPro" id="IPR050189">
    <property type="entry name" value="MFS_Efflux_Transporters"/>
</dbReference>
<organism evidence="8 9">
    <name type="scientific">Nonomuraea mesophila</name>
    <dbReference type="NCBI Taxonomy" id="2530382"/>
    <lineage>
        <taxon>Bacteria</taxon>
        <taxon>Bacillati</taxon>
        <taxon>Actinomycetota</taxon>
        <taxon>Actinomycetes</taxon>
        <taxon>Streptosporangiales</taxon>
        <taxon>Streptosporangiaceae</taxon>
        <taxon>Nonomuraea</taxon>
    </lineage>
</organism>
<dbReference type="InterPro" id="IPR011701">
    <property type="entry name" value="MFS"/>
</dbReference>
<evidence type="ECO:0000256" key="5">
    <source>
        <dbReference type="ARBA" id="ARBA00023136"/>
    </source>
</evidence>
<feature type="transmembrane region" description="Helical" evidence="6">
    <location>
        <begin position="37"/>
        <end position="63"/>
    </location>
</feature>
<evidence type="ECO:0000313" key="8">
    <source>
        <dbReference type="EMBL" id="TDE37617.1"/>
    </source>
</evidence>
<dbReference type="InterPro" id="IPR036259">
    <property type="entry name" value="MFS_trans_sf"/>
</dbReference>
<dbReference type="GO" id="GO:0022857">
    <property type="term" value="F:transmembrane transporter activity"/>
    <property type="evidence" value="ECO:0007669"/>
    <property type="project" value="InterPro"/>
</dbReference>
<evidence type="ECO:0000256" key="4">
    <source>
        <dbReference type="ARBA" id="ARBA00022989"/>
    </source>
</evidence>
<feature type="non-terminal residue" evidence="8">
    <location>
        <position position="184"/>
    </location>
</feature>
<feature type="transmembrane region" description="Helical" evidence="6">
    <location>
        <begin position="100"/>
        <end position="118"/>
    </location>
</feature>
<proteinExistence type="predicted"/>
<dbReference type="AlphaFoldDB" id="A0A4R5ESG9"/>
<dbReference type="EMBL" id="SMLD01000126">
    <property type="protein sequence ID" value="TDE37617.1"/>
    <property type="molecule type" value="Genomic_DNA"/>
</dbReference>
<evidence type="ECO:0000256" key="6">
    <source>
        <dbReference type="SAM" id="Phobius"/>
    </source>
</evidence>
<dbReference type="Pfam" id="PF07690">
    <property type="entry name" value="MFS_1"/>
    <property type="match status" value="1"/>
</dbReference>
<dbReference type="Proteomes" id="UP000295136">
    <property type="component" value="Unassembled WGS sequence"/>
</dbReference>
<protein>
    <submittedName>
        <fullName evidence="8">MFS transporter</fullName>
    </submittedName>
</protein>
<gene>
    <name evidence="8" type="ORF">E1295_34540</name>
</gene>
<accession>A0A4R5ESG9</accession>
<feature type="domain" description="Major facilitator superfamily (MFS) profile" evidence="7">
    <location>
        <begin position="5"/>
        <end position="184"/>
    </location>
</feature>
<feature type="transmembrane region" description="Helical" evidence="6">
    <location>
        <begin position="130"/>
        <end position="152"/>
    </location>
</feature>
<evidence type="ECO:0000256" key="2">
    <source>
        <dbReference type="ARBA" id="ARBA00022475"/>
    </source>
</evidence>
<reference evidence="8 9" key="1">
    <citation type="submission" date="2019-03" db="EMBL/GenBank/DDBJ databases">
        <title>Draft genome sequences of novel Actinobacteria.</title>
        <authorList>
            <person name="Sahin N."/>
            <person name="Ay H."/>
            <person name="Saygin H."/>
        </authorList>
    </citation>
    <scope>NUCLEOTIDE SEQUENCE [LARGE SCALE GENOMIC DNA]</scope>
    <source>
        <strain evidence="8 9">6K102</strain>
    </source>
</reference>
<dbReference type="PANTHER" id="PTHR43124:SF3">
    <property type="entry name" value="CHLORAMPHENICOL EFFLUX PUMP RV0191"/>
    <property type="match status" value="1"/>
</dbReference>
<sequence length="184" mass="18354">MSIRTVVTVVAAGAAASMALGEFVPFLTSVSAEFRLSLTAAGLLSSAITLVAGLTCLPLGLWVDRRPLRGFFVAGLVALGVAGLAATLADGPGVLFGSRAVQAAGYALVMITGPGLLARLLKGRSRQTALALWGLCIPSGLALAGALGGATMGWRAEVAVVATITVLLAVPAATLPPDAPPTHE</sequence>
<evidence type="ECO:0000313" key="9">
    <source>
        <dbReference type="Proteomes" id="UP000295136"/>
    </source>
</evidence>
<evidence type="ECO:0000259" key="7">
    <source>
        <dbReference type="PROSITE" id="PS50850"/>
    </source>
</evidence>
<keyword evidence="3 6" id="KW-0812">Transmembrane</keyword>
<dbReference type="InterPro" id="IPR020846">
    <property type="entry name" value="MFS_dom"/>
</dbReference>
<keyword evidence="2" id="KW-1003">Cell membrane</keyword>
<keyword evidence="9" id="KW-1185">Reference proteome</keyword>
<dbReference type="Gene3D" id="1.20.1250.20">
    <property type="entry name" value="MFS general substrate transporter like domains"/>
    <property type="match status" value="1"/>
</dbReference>
<evidence type="ECO:0000256" key="1">
    <source>
        <dbReference type="ARBA" id="ARBA00004651"/>
    </source>
</evidence>
<evidence type="ECO:0000256" key="3">
    <source>
        <dbReference type="ARBA" id="ARBA00022692"/>
    </source>
</evidence>
<name>A0A4R5ESG9_9ACTN</name>
<dbReference type="PANTHER" id="PTHR43124">
    <property type="entry name" value="PURINE EFFLUX PUMP PBUE"/>
    <property type="match status" value="1"/>
</dbReference>
<dbReference type="SUPFAM" id="SSF103473">
    <property type="entry name" value="MFS general substrate transporter"/>
    <property type="match status" value="1"/>
</dbReference>
<comment type="subcellular location">
    <subcellularLocation>
        <location evidence="1">Cell membrane</location>
        <topology evidence="1">Multi-pass membrane protein</topology>
    </subcellularLocation>
</comment>
<keyword evidence="5 6" id="KW-0472">Membrane</keyword>
<dbReference type="GO" id="GO:0005886">
    <property type="term" value="C:plasma membrane"/>
    <property type="evidence" value="ECO:0007669"/>
    <property type="project" value="UniProtKB-SubCell"/>
</dbReference>
<dbReference type="PROSITE" id="PS50850">
    <property type="entry name" value="MFS"/>
    <property type="match status" value="1"/>
</dbReference>
<dbReference type="RefSeq" id="WP_132637159.1">
    <property type="nucleotide sequence ID" value="NZ_SMLD01000126.1"/>
</dbReference>